<dbReference type="Proteomes" id="UP001059971">
    <property type="component" value="Chromosome 1"/>
</dbReference>
<dbReference type="RefSeq" id="WP_261936110.1">
    <property type="nucleotide sequence ID" value="NZ_AP018817.1"/>
</dbReference>
<name>A0ABN5WA64_9SPHN</name>
<dbReference type="InterPro" id="IPR043856">
    <property type="entry name" value="DUF5818"/>
</dbReference>
<reference evidence="1" key="1">
    <citation type="submission" date="2018-07" db="EMBL/GenBank/DDBJ databases">
        <title>Complete genome sequence of Sphingomonas bisphenolicum strain AO1, a bisphenol A degradative bacterium isolated from Japanese farm field.</title>
        <authorList>
            <person name="Murakami M."/>
            <person name="Koh M."/>
            <person name="Koba S."/>
            <person name="Matsumura Y."/>
        </authorList>
    </citation>
    <scope>NUCLEOTIDE SEQUENCE</scope>
    <source>
        <strain evidence="1">AO1</strain>
    </source>
</reference>
<protein>
    <submittedName>
        <fullName evidence="1">Uncharacterized protein</fullName>
    </submittedName>
</protein>
<proteinExistence type="predicted"/>
<dbReference type="EMBL" id="AP018817">
    <property type="protein sequence ID" value="BBF68805.1"/>
    <property type="molecule type" value="Genomic_DNA"/>
</dbReference>
<organism evidence="1 2">
    <name type="scientific">Sphingomonas bisphenolicum</name>
    <dbReference type="NCBI Taxonomy" id="296544"/>
    <lineage>
        <taxon>Bacteria</taxon>
        <taxon>Pseudomonadati</taxon>
        <taxon>Pseudomonadota</taxon>
        <taxon>Alphaproteobacteria</taxon>
        <taxon>Sphingomonadales</taxon>
        <taxon>Sphingomonadaceae</taxon>
        <taxon>Sphingomonas</taxon>
    </lineage>
</organism>
<keyword evidence="2" id="KW-1185">Reference proteome</keyword>
<evidence type="ECO:0000313" key="2">
    <source>
        <dbReference type="Proteomes" id="UP001059971"/>
    </source>
</evidence>
<gene>
    <name evidence="1" type="ORF">SBA_ch1_10050</name>
</gene>
<sequence length="66" mass="7403">MPRERPITLEGLLLLDGRQLILQMPDGGQWRLLALGRHDRLLGRKARVEGARQGHDVVAVDRITPA</sequence>
<accession>A0ABN5WA64</accession>
<dbReference type="Pfam" id="PF19135">
    <property type="entry name" value="DUF5818"/>
    <property type="match status" value="1"/>
</dbReference>
<evidence type="ECO:0000313" key="1">
    <source>
        <dbReference type="EMBL" id="BBF68805.1"/>
    </source>
</evidence>